<keyword evidence="1" id="KW-0812">Transmembrane</keyword>
<reference evidence="2" key="1">
    <citation type="submission" date="2021-02" db="EMBL/GenBank/DDBJ databases">
        <authorList>
            <person name="Nowell W R."/>
        </authorList>
    </citation>
    <scope>NUCLEOTIDE SEQUENCE</scope>
</reference>
<evidence type="ECO:0000313" key="4">
    <source>
        <dbReference type="Proteomes" id="UP000663832"/>
    </source>
</evidence>
<dbReference type="EMBL" id="CAJNOM010000188">
    <property type="protein sequence ID" value="CAF1200347.1"/>
    <property type="molecule type" value="Genomic_DNA"/>
</dbReference>
<keyword evidence="1" id="KW-1133">Transmembrane helix</keyword>
<keyword evidence="1" id="KW-0472">Membrane</keyword>
<dbReference type="Proteomes" id="UP000663877">
    <property type="component" value="Unassembled WGS sequence"/>
</dbReference>
<proteinExistence type="predicted"/>
<evidence type="ECO:0000313" key="5">
    <source>
        <dbReference type="Proteomes" id="UP000663877"/>
    </source>
</evidence>
<dbReference type="EMBL" id="CAJNOI010000078">
    <property type="protein sequence ID" value="CAF1014833.1"/>
    <property type="molecule type" value="Genomic_DNA"/>
</dbReference>
<dbReference type="AlphaFoldDB" id="A0A814HRC2"/>
<evidence type="ECO:0000313" key="3">
    <source>
        <dbReference type="EMBL" id="CAF1200347.1"/>
    </source>
</evidence>
<gene>
    <name evidence="2" type="ORF">BJG266_LOCUS16668</name>
    <name evidence="3" type="ORF">QVE165_LOCUS25771</name>
</gene>
<keyword evidence="4" id="KW-1185">Reference proteome</keyword>
<evidence type="ECO:0000313" key="2">
    <source>
        <dbReference type="EMBL" id="CAF1014833.1"/>
    </source>
</evidence>
<sequence length="146" mass="17237">MTQLIFSSNFNYQFFTLLIVILFFLNNYQISANRLSNKPDYQQLASTYNDLSYEDMDDNESPFSMSQNNVYIPDYDEVAARHPWSQLFHRQSERSIYNTNSYIPQKSGFALRHSKIHYNPNLSQKRSIPIELQKALFAHGIVGRRR</sequence>
<evidence type="ECO:0000256" key="1">
    <source>
        <dbReference type="SAM" id="Phobius"/>
    </source>
</evidence>
<protein>
    <submittedName>
        <fullName evidence="2">Uncharacterized protein</fullName>
    </submittedName>
</protein>
<dbReference type="Proteomes" id="UP000663832">
    <property type="component" value="Unassembled WGS sequence"/>
</dbReference>
<comment type="caution">
    <text evidence="2">The sequence shown here is derived from an EMBL/GenBank/DDBJ whole genome shotgun (WGS) entry which is preliminary data.</text>
</comment>
<name>A0A814HRC2_9BILA</name>
<dbReference type="OrthoDB" id="10038054at2759"/>
<feature type="transmembrane region" description="Helical" evidence="1">
    <location>
        <begin position="12"/>
        <end position="28"/>
    </location>
</feature>
<accession>A0A814HRC2</accession>
<organism evidence="2 5">
    <name type="scientific">Adineta steineri</name>
    <dbReference type="NCBI Taxonomy" id="433720"/>
    <lineage>
        <taxon>Eukaryota</taxon>
        <taxon>Metazoa</taxon>
        <taxon>Spiralia</taxon>
        <taxon>Gnathifera</taxon>
        <taxon>Rotifera</taxon>
        <taxon>Eurotatoria</taxon>
        <taxon>Bdelloidea</taxon>
        <taxon>Adinetida</taxon>
        <taxon>Adinetidae</taxon>
        <taxon>Adineta</taxon>
    </lineage>
</organism>